<name>A0A6C0H6J6_9ZZZZ</name>
<proteinExistence type="predicted"/>
<organism evidence="1">
    <name type="scientific">viral metagenome</name>
    <dbReference type="NCBI Taxonomy" id="1070528"/>
    <lineage>
        <taxon>unclassified sequences</taxon>
        <taxon>metagenomes</taxon>
        <taxon>organismal metagenomes</taxon>
    </lineage>
</organism>
<evidence type="ECO:0008006" key="2">
    <source>
        <dbReference type="Google" id="ProtNLM"/>
    </source>
</evidence>
<accession>A0A6C0H6J6</accession>
<dbReference type="EMBL" id="MN739890">
    <property type="protein sequence ID" value="QHT76178.1"/>
    <property type="molecule type" value="Genomic_DNA"/>
</dbReference>
<reference evidence="1" key="1">
    <citation type="journal article" date="2020" name="Nature">
        <title>Giant virus diversity and host interactions through global metagenomics.</title>
        <authorList>
            <person name="Schulz F."/>
            <person name="Roux S."/>
            <person name="Paez-Espino D."/>
            <person name="Jungbluth S."/>
            <person name="Walsh D.A."/>
            <person name="Denef V.J."/>
            <person name="McMahon K.D."/>
            <person name="Konstantinidis K.T."/>
            <person name="Eloe-Fadrosh E.A."/>
            <person name="Kyrpides N.C."/>
            <person name="Woyke T."/>
        </authorList>
    </citation>
    <scope>NUCLEOTIDE SEQUENCE</scope>
    <source>
        <strain evidence="1">GVMAG-M-3300023179-73</strain>
    </source>
</reference>
<evidence type="ECO:0000313" key="1">
    <source>
        <dbReference type="EMBL" id="QHT76178.1"/>
    </source>
</evidence>
<sequence>MPKPLVNNKIVYQNIYGRVIEHELYLNQGVKQSDSPTFTNVRLTGDAYVEGNLYVQGNSTILNTNVIEFEDNIVLLNRLESGSGVSLNQAGLEISRGQLQNYRIVYNEGDQSFRVGLIGNLQAVATRQDSPLAKGIMVWNDTEKRIDATDTLQISVKFNATAESTSTSTGSVVLTGGIGIDKNASFGGRLFLRGSSTSNSASIYTHTTTNNLLVSSPNDINLLPTENVSIPFDKRLVFGTTEQSISCNSLTYDINILGTGNLNITLEPGKSINVPNQIPITFSTVNEKIYTDSGNDMIITGRQNIQLVPGANRSVAVPADKPIIFGNANQSVSANIINDLTLAAGNHILLTPGPGLDVRIPTDNAIKLGGSGNQKIYADSSNDLHVLATGDIYLSPAISSHVNIPTTVPLTFGGYQQSISADSTGNLSINAGGLVRLSNTQLAVIHTADAISGSTGSIYTLGGLGVTGTVYTESKVIVDSNDTNALTIRKNNNSQNIFSVDNSGTGRVTINAGSGTTNSPGIDIYNNSLFNAYGLLQLRSVFDTTAGYSIGRGTNTLIDGRALTVNLPLYTDYSNTGERPRFIVTSNNSTDILFSIESETGNIYSKGSVGLTNTRDAENASTASCVLTGGLGVAKSIYTNGKLIVSTNGTGATMITDENAVRVFTVNTIDKRSRFDSQLQISSTTGDVFAINNSFVANADTNTLTNDLKTSITNTTDASDTSTGSLIVSGGLGVSKSLYVGGPVTFASQLNLSNQKIVNVLNPNNPQDAATKAYVDLVKQGLYVKDAVRVASVGPADINADFAAGMVLDNHTLVAGERILIKDQTDPNQNGIYVVQNTGAPVRAVDQAVGSNASGIFVFVQAGSINASLGFICNSDPAAAITGSDNLNFTQFTGLGAVVAGAGIDKVFNQINVVVDNSSLEISSNALRIKSSGLGTGLTGGSGNIIQTTSDQSHVNKLGTIDSGTWQASTVQILYGGTGRTQFTSGSIIIGNGTNGLDSNSKLHFDTTNSRLGIGTNTPQQELHVQSNNSATMLLSANSDGVNASAKPEIILAHTSINRAVIGYTRNANEYASNVYPEALVISNSDTGSNSNIQLATLQQSRVTINHNGNVGINTSNPTSRLHVIGSITSTDINTIQSTTDASGYTNGALVISGGASMVKSLFVGGKLRVGDSSPSTNANTGAMIVDGGLTVKSNQNASNFGNGGGLTVVGGASVGQDLYVGGQINGSGNSSSTFAYLTLTATDEAVNQTTGSLVTFGGITIQCTTNASSVSNGGSLLTPGGASLGGDLYVGGNEYNYGQKSFFGPYDNLIVLADNTSNTPRFSIDREVSSNDFSLSRYSTSGGFIEYTTYTEYNTGKTTMYNTTPSNGSTSACLVLMGGVSVNATQTATSFSCGGGITNLGGQSIGKNLLVGGDTKLFSTTNSLSSTTGSLVLNGGLGVAKNVNIDGTLSVQADFTLQERFGFKGNGLLDTINNTAISDTWSYFGIINDQTTAYTDIEFSNGVGSNGSNSSIHVLRFIASINGTDANFNHQHTGTFIFSSTNKTECRVYKNGSIFHLFVKSPAQSTTNVRVNGKTGAIFVIVNEGNGASPNGNVSGYTGAWTLIYSTNKESNLAYTVGSLTVDGTNLKIADNIPIIGYNNTNTNNSRDLGFLFQRYQVSNDAGTGDIVNDVSVFLDSLPNQSTATITQVRFSNLASSADEYYTGWWIKIGTGANINQVRKIIKYTGGTRVAELDSAWTTQNPASGDTVYFYSYGYASLHFTESNKRYKLGFSHKYPNSSTLFSQGDGDLQVKGLFISDTTAAVNATTGGVYSLGGIAINNSNNSTSCTNGGTFTTLGGASIRKRLMVGDQISLGSDTFIPETSLHVSQTRATVRLTNDTDEYSYIDFQERNGSLRYGLLNDTLTNLFSITVSQTDQSPDAARKILTFTSQGNLGINTTSGINGVLTIAQNNFMATDGNDGYLGIIAGSSNTANTSSGSHMMLYGNASATNPGNLHFHTGTGGSLHVFTDNNKSRLSVESNGTVNIFTTAASKGKTSGSLIVSGGVAVASTENSESFNNGGALTVAGGVAIQKDIWIGGNLYINGNLNATGSALTPDITFVNTQGCTVTNYGNTQLLTVSNQGILSFFVEVTPNASSQECSFEFQVPERTNQFYNRGDFVGVCTGYTDDTNPIALFNLLCIAAKNTSRGLIKFQSVSASIHYFTVICRYTLA</sequence>
<protein>
    <recommendedName>
        <fullName evidence="2">Peptidase S74 domain-containing protein</fullName>
    </recommendedName>
</protein>